<sequence>MSDRPLVPPHLDETHAETPKDIHGLAHPPLANSSSALGAYGGDPGLPRSAGYRLPPIGSFDYSPPRRSHLAGNFLPPPPRARSELPPPPMRSSRSGYVNTDYASRHTASPLGMLSDVAINSTNQPHGGNNAYGRHTQPPPPLAMSHSMHSLSTKPRFDPYASSTKHIPISSSRFDCTYRMPHIPDDRNYSASPWESPDPATRSNYSSNVASPALPRPNAFDSDAEMPVRAAREQAREMDSSCAMADVHVRRLSSLFDRTCINPGSPSPLLDRTNTCNGDQQRGLDGLDQTSNTGLATPEFDVRRVLCQEQPRAADIAWRTEEDPEKTPIVASVADGCKGMPVMAISSRHKKSLSGYKL</sequence>
<gene>
    <name evidence="1" type="ORF">GGI18_002391</name>
</gene>
<name>A0ACC1KGE3_9FUNG</name>
<dbReference type="Proteomes" id="UP001140066">
    <property type="component" value="Unassembled WGS sequence"/>
</dbReference>
<dbReference type="EMBL" id="JANBUK010000571">
    <property type="protein sequence ID" value="KAJ2789464.1"/>
    <property type="molecule type" value="Genomic_DNA"/>
</dbReference>
<reference evidence="1" key="1">
    <citation type="submission" date="2022-07" db="EMBL/GenBank/DDBJ databases">
        <title>Phylogenomic reconstructions and comparative analyses of Kickxellomycotina fungi.</title>
        <authorList>
            <person name="Reynolds N.K."/>
            <person name="Stajich J.E."/>
            <person name="Barry K."/>
            <person name="Grigoriev I.V."/>
            <person name="Crous P."/>
            <person name="Smith M.E."/>
        </authorList>
    </citation>
    <scope>NUCLEOTIDE SEQUENCE</scope>
    <source>
        <strain evidence="1">BCRC 34191</strain>
    </source>
</reference>
<organism evidence="1 2">
    <name type="scientific">Coemansia linderi</name>
    <dbReference type="NCBI Taxonomy" id="2663919"/>
    <lineage>
        <taxon>Eukaryota</taxon>
        <taxon>Fungi</taxon>
        <taxon>Fungi incertae sedis</taxon>
        <taxon>Zoopagomycota</taxon>
        <taxon>Kickxellomycotina</taxon>
        <taxon>Kickxellomycetes</taxon>
        <taxon>Kickxellales</taxon>
        <taxon>Kickxellaceae</taxon>
        <taxon>Coemansia</taxon>
    </lineage>
</organism>
<comment type="caution">
    <text evidence="1">The sequence shown here is derived from an EMBL/GenBank/DDBJ whole genome shotgun (WGS) entry which is preliminary data.</text>
</comment>
<accession>A0ACC1KGE3</accession>
<evidence type="ECO:0000313" key="2">
    <source>
        <dbReference type="Proteomes" id="UP001140066"/>
    </source>
</evidence>
<keyword evidence="2" id="KW-1185">Reference proteome</keyword>
<evidence type="ECO:0000313" key="1">
    <source>
        <dbReference type="EMBL" id="KAJ2789464.1"/>
    </source>
</evidence>
<proteinExistence type="predicted"/>
<protein>
    <submittedName>
        <fullName evidence="1">Uncharacterized protein</fullName>
    </submittedName>
</protein>